<feature type="compositionally biased region" description="Basic and acidic residues" evidence="1">
    <location>
        <begin position="243"/>
        <end position="259"/>
    </location>
</feature>
<dbReference type="GO" id="GO:0035861">
    <property type="term" value="C:site of double-strand break"/>
    <property type="evidence" value="ECO:0007669"/>
    <property type="project" value="TreeGrafter"/>
</dbReference>
<dbReference type="InterPro" id="IPR052800">
    <property type="entry name" value="DNA_Repair_Helicase_ZGRF1"/>
</dbReference>
<accession>A0A8S8ZJD0</accession>
<evidence type="ECO:0000259" key="2">
    <source>
        <dbReference type="Pfam" id="PF10382"/>
    </source>
</evidence>
<feature type="region of interest" description="Disordered" evidence="1">
    <location>
        <begin position="227"/>
        <end position="259"/>
    </location>
</feature>
<sequence length="1061" mass="115351">MASIASSGRSAAGASETGSTAPVLEFLCLFTHDLKRKQKRWQDGHLKYHTFNKRVMVYDDRGNYVGDMHWRRDWDFDEGEEIELERGGVIVQVAECVARQQQDLSELIDKRAKEKEQRQAQIASRPARPVPAHTPLRVTPRNNAQQDHFQTRHRRLNQLLGTPIGHHGRALVPNESPFEQRHNVEESNDGADSSRPSKRRRYEDTPPSKMGYAQSLFGAPLVLSGAPASSAPLRRPVASKVQSRREPSPPQEVESRQLEESIAPIPTTHTMLSNRTTVPRAEGVSRPTPPVKKNIPSPEESLFVSQEDHCDSAQGGLDHDDQKHQAADLNTRPYGRSSSFGESTTTEAAYNTKRPPVAKGKGILLSNNGKSSALLNNNMSSNSTRSLLTSSKKVTQPIVLDDEDDDDDNGIEGGSDERRKVSPPPRTVTGGKSKRAAPVAEEAQGNKRKKTTSTKKPLVDKGPGQKPHNGSGSVIPQDEPMAELKIKSRQRRGLLVLSEKPKRAKRPPKSPSDEFTTGSVEERTSAKIVDESDNLTFDQPETCPTVPDDSDDDPFASPMPVIDGILSQKGKSQARDRTEGFSKSERHQPVANQGLGGASAAATDSRTSPARKKRQQNGQDLVSASDSSSTSHSLQVAQKREKTQKKRVKAKKSSVPPEPENNVRVEVEREREDEEILRYPRRRRTARRPALLEISDETTSHKSDSAEASTDEELPQVPVGPRLAKLARKGIKSREVIGFVPSSSPIISMYEQAEPVPSHPTGESRSVAEESPTTYNNTKDHVTPKSANVTMAEDNAERAEKTTSTLPLPASENGVDDASPKQPKGVSEQISPAATSSGSNNVTDGDDPAASITDKQPPGNELNDHSTNDVAKGSGNVSANIAASATVRNHKPQPVQQIKEPPLPVPDQAGRSDGSGTKEPQAKGDTAMSPLHNSLVEDKCQTGIADSVPVPLDAPAKPTPPVDNSSNQVVSARIINPATRGRKAALKSHAKGQVPQSILPAEPPPERIVPRTRELLRREAAGSGPEERPRRKMTFPGFTSARQGGPWSREAHDLLETGRPA</sequence>
<feature type="compositionally biased region" description="Basic and acidic residues" evidence="1">
    <location>
        <begin position="573"/>
        <end position="588"/>
    </location>
</feature>
<dbReference type="PANTHER" id="PTHR28535">
    <property type="entry name" value="ZINC FINGER GRF-TYPE CONTAINING 1"/>
    <property type="match status" value="1"/>
</dbReference>
<evidence type="ECO:0000313" key="4">
    <source>
        <dbReference type="Proteomes" id="UP000433876"/>
    </source>
</evidence>
<feature type="compositionally biased region" description="Basic and acidic residues" evidence="1">
    <location>
        <begin position="661"/>
        <end position="670"/>
    </location>
</feature>
<feature type="region of interest" description="Disordered" evidence="1">
    <location>
        <begin position="750"/>
        <end position="934"/>
    </location>
</feature>
<dbReference type="EMBL" id="NMPR01000111">
    <property type="protein sequence ID" value="KAA8630183.1"/>
    <property type="molecule type" value="Genomic_DNA"/>
</dbReference>
<dbReference type="GO" id="GO:0006302">
    <property type="term" value="P:double-strand break repair"/>
    <property type="evidence" value="ECO:0007669"/>
    <property type="project" value="TreeGrafter"/>
</dbReference>
<feature type="region of interest" description="Disordered" evidence="1">
    <location>
        <begin position="112"/>
        <end position="149"/>
    </location>
</feature>
<feature type="compositionally biased region" description="Basic and acidic residues" evidence="1">
    <location>
        <begin position="1004"/>
        <end position="1029"/>
    </location>
</feature>
<feature type="compositionally biased region" description="Basic and acidic residues" evidence="1">
    <location>
        <begin position="1049"/>
        <end position="1061"/>
    </location>
</feature>
<dbReference type="PANTHER" id="PTHR28535:SF1">
    <property type="entry name" value="PROTEIN ZGRF1"/>
    <property type="match status" value="1"/>
</dbReference>
<feature type="compositionally biased region" description="Basic and acidic residues" evidence="1">
    <location>
        <begin position="520"/>
        <end position="530"/>
    </location>
</feature>
<comment type="caution">
    <text evidence="3">The sequence shown here is derived from an EMBL/GenBank/DDBJ whole genome shotgun (WGS) entry which is preliminary data.</text>
</comment>
<feature type="compositionally biased region" description="Basic residues" evidence="1">
    <location>
        <begin position="642"/>
        <end position="652"/>
    </location>
</feature>
<dbReference type="OMA" id="PVFCRAN"/>
<feature type="region of interest" description="Disordered" evidence="1">
    <location>
        <begin position="384"/>
        <end position="721"/>
    </location>
</feature>
<organism evidence="3 4">
    <name type="scientific">Sordaria macrospora</name>
    <dbReference type="NCBI Taxonomy" id="5147"/>
    <lineage>
        <taxon>Eukaryota</taxon>
        <taxon>Fungi</taxon>
        <taxon>Dikarya</taxon>
        <taxon>Ascomycota</taxon>
        <taxon>Pezizomycotina</taxon>
        <taxon>Sordariomycetes</taxon>
        <taxon>Sordariomycetidae</taxon>
        <taxon>Sordariales</taxon>
        <taxon>Sordariaceae</taxon>
        <taxon>Sordaria</taxon>
    </lineage>
</organism>
<feature type="compositionally biased region" description="Acidic residues" evidence="1">
    <location>
        <begin position="400"/>
        <end position="410"/>
    </location>
</feature>
<dbReference type="Proteomes" id="UP000433876">
    <property type="component" value="Unassembled WGS sequence"/>
</dbReference>
<feature type="compositionally biased region" description="Polar residues" evidence="1">
    <location>
        <begin position="336"/>
        <end position="349"/>
    </location>
</feature>
<feature type="region of interest" description="Disordered" evidence="1">
    <location>
        <begin position="946"/>
        <end position="1061"/>
    </location>
</feature>
<feature type="region of interest" description="Disordered" evidence="1">
    <location>
        <begin position="179"/>
        <end position="211"/>
    </location>
</feature>
<feature type="compositionally biased region" description="Polar residues" evidence="1">
    <location>
        <begin position="875"/>
        <end position="887"/>
    </location>
</feature>
<dbReference type="AlphaFoldDB" id="A0A8S8ZJD0"/>
<feature type="region of interest" description="Disordered" evidence="1">
    <location>
        <begin position="279"/>
        <end position="364"/>
    </location>
</feature>
<dbReference type="GO" id="GO:0005634">
    <property type="term" value="C:nucleus"/>
    <property type="evidence" value="ECO:0007669"/>
    <property type="project" value="TreeGrafter"/>
</dbReference>
<feature type="compositionally biased region" description="Basic residues" evidence="1">
    <location>
        <begin position="980"/>
        <end position="990"/>
    </location>
</feature>
<dbReference type="InterPro" id="IPR018838">
    <property type="entry name" value="ZGRF1-like_N"/>
</dbReference>
<dbReference type="VEuPathDB" id="FungiDB:SMAC_06830"/>
<feature type="compositionally biased region" description="Low complexity" evidence="1">
    <location>
        <begin position="623"/>
        <end position="633"/>
    </location>
</feature>
<gene>
    <name evidence="3" type="ORF">SMACR_06830</name>
</gene>
<feature type="compositionally biased region" description="Polar residues" evidence="1">
    <location>
        <begin position="828"/>
        <end position="843"/>
    </location>
</feature>
<proteinExistence type="predicted"/>
<evidence type="ECO:0000256" key="1">
    <source>
        <dbReference type="SAM" id="MobiDB-lite"/>
    </source>
</evidence>
<name>A0A8S8ZJD0_SORMA</name>
<protein>
    <recommendedName>
        <fullName evidence="2">5'-3' DNA helicase ZGRF1-like N-terminal domain-containing protein</fullName>
    </recommendedName>
</protein>
<feature type="compositionally biased region" description="Basic and acidic residues" evidence="1">
    <location>
        <begin position="306"/>
        <end position="326"/>
    </location>
</feature>
<feature type="domain" description="5'-3' DNA helicase ZGRF1-like N-terminal" evidence="2">
    <location>
        <begin position="23"/>
        <end position="104"/>
    </location>
</feature>
<dbReference type="Pfam" id="PF10382">
    <property type="entry name" value="ZGRF1-like_N"/>
    <property type="match status" value="1"/>
</dbReference>
<evidence type="ECO:0000313" key="3">
    <source>
        <dbReference type="EMBL" id="KAA8630183.1"/>
    </source>
</evidence>
<reference evidence="3 4" key="1">
    <citation type="submission" date="2017-07" db="EMBL/GenBank/DDBJ databases">
        <title>Genome sequence of the Sordaria macrospora wild type strain R19027.</title>
        <authorList>
            <person name="Nowrousian M."/>
            <person name="Teichert I."/>
            <person name="Kueck U."/>
        </authorList>
    </citation>
    <scope>NUCLEOTIDE SEQUENCE [LARGE SCALE GENOMIC DNA]</scope>
    <source>
        <strain evidence="3 4">R19027</strain>
        <tissue evidence="3">Mycelium</tissue>
    </source>
</reference>